<reference evidence="1 2" key="1">
    <citation type="journal article" date="2014" name="Nature">
        <title>An environmental bacterial taxon with a large and distinct metabolic repertoire.</title>
        <authorList>
            <person name="Wilson M.C."/>
            <person name="Mori T."/>
            <person name="Ruckert C."/>
            <person name="Uria A.R."/>
            <person name="Helf M.J."/>
            <person name="Takada K."/>
            <person name="Gernert C."/>
            <person name="Steffens U.A."/>
            <person name="Heycke N."/>
            <person name="Schmitt S."/>
            <person name="Rinke C."/>
            <person name="Helfrich E.J."/>
            <person name="Brachmann A.O."/>
            <person name="Gurgui C."/>
            <person name="Wakimoto T."/>
            <person name="Kracht M."/>
            <person name="Crusemann M."/>
            <person name="Hentschel U."/>
            <person name="Abe I."/>
            <person name="Matsunaga S."/>
            <person name="Kalinowski J."/>
            <person name="Takeyama H."/>
            <person name="Piel J."/>
        </authorList>
    </citation>
    <scope>NUCLEOTIDE SEQUENCE [LARGE SCALE GENOMIC DNA]</scope>
    <source>
        <strain evidence="2">TSY2</strain>
    </source>
</reference>
<dbReference type="EMBL" id="AZHX01001921">
    <property type="protein sequence ID" value="ETW98704.1"/>
    <property type="molecule type" value="Genomic_DNA"/>
</dbReference>
<dbReference type="AlphaFoldDB" id="W4LLB4"/>
<keyword evidence="2" id="KW-1185">Reference proteome</keyword>
<protein>
    <submittedName>
        <fullName evidence="1">Uncharacterized protein</fullName>
    </submittedName>
</protein>
<evidence type="ECO:0000313" key="2">
    <source>
        <dbReference type="Proteomes" id="UP000019140"/>
    </source>
</evidence>
<organism evidence="1 2">
    <name type="scientific">Candidatus Entotheonella gemina</name>
    <dbReference type="NCBI Taxonomy" id="1429439"/>
    <lineage>
        <taxon>Bacteria</taxon>
        <taxon>Pseudomonadati</taxon>
        <taxon>Nitrospinota/Tectimicrobiota group</taxon>
        <taxon>Candidatus Tectimicrobiota</taxon>
        <taxon>Candidatus Entotheonellia</taxon>
        <taxon>Candidatus Entotheonellales</taxon>
        <taxon>Candidatus Entotheonellaceae</taxon>
        <taxon>Candidatus Entotheonella</taxon>
    </lineage>
</organism>
<gene>
    <name evidence="1" type="ORF">ETSY2_42375</name>
</gene>
<dbReference type="HOGENOM" id="CLU_2647770_0_0_7"/>
<proteinExistence type="predicted"/>
<evidence type="ECO:0000313" key="1">
    <source>
        <dbReference type="EMBL" id="ETW98704.1"/>
    </source>
</evidence>
<name>W4LLB4_9BACT</name>
<sequence length="76" mass="8495">MTPSGAAYFTYIAVSPAVHPDPQRFIDIVARFRMGSRKPFGNLFQALNLKADMVNTAVIQAVFSASYIFNLKIQNR</sequence>
<dbReference type="Proteomes" id="UP000019140">
    <property type="component" value="Unassembled WGS sequence"/>
</dbReference>
<comment type="caution">
    <text evidence="1">The sequence shown here is derived from an EMBL/GenBank/DDBJ whole genome shotgun (WGS) entry which is preliminary data.</text>
</comment>
<accession>W4LLB4</accession>